<name>A0A8H8NRL3_9AGAM</name>
<reference evidence="1" key="1">
    <citation type="submission" date="2020-05" db="EMBL/GenBank/DDBJ databases">
        <title>Evolutionary and genomic comparisons of hybrid uninucleate and nonhybrid Rhizoctonia fungi.</title>
        <authorList>
            <person name="Li C."/>
            <person name="Chen X."/>
        </authorList>
    </citation>
    <scope>NUCLEOTIDE SEQUENCE</scope>
    <source>
        <strain evidence="1">AG-1 IA</strain>
    </source>
</reference>
<protein>
    <recommendedName>
        <fullName evidence="3">Integrase catalytic domain-containing protein</fullName>
    </recommendedName>
</protein>
<dbReference type="SUPFAM" id="SSF53098">
    <property type="entry name" value="Ribonuclease H-like"/>
    <property type="match status" value="1"/>
</dbReference>
<sequence length="201" mass="22982">MPTNPQAKVRLHSSATVRNAVPPLATHILQMIVNLPKDGAYDSILVIVDSFTKYVILVECSKKLKLPNWQISSYDIIVQKIRDRPHFSSAYHPQSNGQTERVNPTVEHFLRAYSGINQRDWYRQISVQGATWMGTLTHTKQCPYQRPKADNMASQMESQWREIEAALRQSKTRMTAGEGEPISFEEGEEAWLDARNVKLKT</sequence>
<evidence type="ECO:0008006" key="3">
    <source>
        <dbReference type="Google" id="ProtNLM"/>
    </source>
</evidence>
<dbReference type="RefSeq" id="XP_043178856.1">
    <property type="nucleotide sequence ID" value="XM_043319844.1"/>
</dbReference>
<organism evidence="1 2">
    <name type="scientific">Rhizoctonia solani</name>
    <dbReference type="NCBI Taxonomy" id="456999"/>
    <lineage>
        <taxon>Eukaryota</taxon>
        <taxon>Fungi</taxon>
        <taxon>Dikarya</taxon>
        <taxon>Basidiomycota</taxon>
        <taxon>Agaricomycotina</taxon>
        <taxon>Agaricomycetes</taxon>
        <taxon>Cantharellales</taxon>
        <taxon>Ceratobasidiaceae</taxon>
        <taxon>Rhizoctonia</taxon>
    </lineage>
</organism>
<dbReference type="GeneID" id="67022307"/>
<dbReference type="InterPro" id="IPR036397">
    <property type="entry name" value="RNaseH_sf"/>
</dbReference>
<dbReference type="PANTHER" id="PTHR37984:SF15">
    <property type="entry name" value="INTEGRASE CATALYTIC DOMAIN-CONTAINING PROTEIN"/>
    <property type="match status" value="1"/>
</dbReference>
<gene>
    <name evidence="1" type="ORF">RhiXN_00025</name>
</gene>
<dbReference type="InterPro" id="IPR050951">
    <property type="entry name" value="Retrovirus_Pol_polyprotein"/>
</dbReference>
<dbReference type="Proteomes" id="UP000650533">
    <property type="component" value="Chromosome 4"/>
</dbReference>
<dbReference type="AlphaFoldDB" id="A0A8H8NRL3"/>
<dbReference type="PANTHER" id="PTHR37984">
    <property type="entry name" value="PROTEIN CBG26694"/>
    <property type="match status" value="1"/>
</dbReference>
<evidence type="ECO:0000313" key="2">
    <source>
        <dbReference type="Proteomes" id="UP000650533"/>
    </source>
</evidence>
<proteinExistence type="predicted"/>
<dbReference type="InterPro" id="IPR012337">
    <property type="entry name" value="RNaseH-like_sf"/>
</dbReference>
<dbReference type="Gene3D" id="3.30.420.10">
    <property type="entry name" value="Ribonuclease H-like superfamily/Ribonuclease H"/>
    <property type="match status" value="1"/>
</dbReference>
<accession>A0A8H8NRL3</accession>
<dbReference type="KEGG" id="rsx:RhiXN_00025"/>
<dbReference type="GO" id="GO:0003676">
    <property type="term" value="F:nucleic acid binding"/>
    <property type="evidence" value="ECO:0007669"/>
    <property type="project" value="InterPro"/>
</dbReference>
<evidence type="ECO:0000313" key="1">
    <source>
        <dbReference type="EMBL" id="QRW18619.1"/>
    </source>
</evidence>
<dbReference type="EMBL" id="CP059661">
    <property type="protein sequence ID" value="QRW18619.1"/>
    <property type="molecule type" value="Genomic_DNA"/>
</dbReference>